<dbReference type="Pfam" id="PF07282">
    <property type="entry name" value="Cas12f1-like_TNB"/>
    <property type="match status" value="1"/>
</dbReference>
<keyword evidence="5" id="KW-0238">DNA-binding</keyword>
<sequence>DRKFGCKPRPFRTALIRLLEKAFQRLLMVVVESGRRIEQMFHLVYEFKLKPTAGQIAIFEDWLEQCRRVYNYALAERKHWFESRSCRINACSIRSEFIIRAETKRPTYASQCKNLTTARANIPTLAAVQVHVLQQTLKRLEKAFVSMWEQKHGFPRFKKAGTMRSFVFPQLGVNPVQNQAVKLPKIGLVKFHQSRPIPDGATIKQARIVRRVSGWYVMLTLQWDVSVPNLMPHGEGIGIDVGLTNFLATSNGLLVKRQRFFKDAERKLKLLQQRVCRKKLGSNNWRKAQNKVAKLHEYVANSRKDWHRKLSHQICQNVGMIFVEDLNLIGLSRAMLGKHCLDASWGQFFTILEQTCWKYGVYFQKVSAHKTSQVCPNCLAETGKKQLDERTHSCLDCGYTTDRDVAAAQVVLIRGLAAVGHTVKMLAEGKFIGIPANQESPRL</sequence>
<dbReference type="InterPro" id="IPR001959">
    <property type="entry name" value="Transposase"/>
</dbReference>
<evidence type="ECO:0000256" key="5">
    <source>
        <dbReference type="ARBA" id="ARBA00023125"/>
    </source>
</evidence>
<proteinExistence type="inferred from homology"/>
<evidence type="ECO:0000256" key="4">
    <source>
        <dbReference type="ARBA" id="ARBA00022833"/>
    </source>
</evidence>
<keyword evidence="6" id="KW-0233">DNA recombination</keyword>
<evidence type="ECO:0000313" key="11">
    <source>
        <dbReference type="Proteomes" id="UP001384579"/>
    </source>
</evidence>
<evidence type="ECO:0000313" key="10">
    <source>
        <dbReference type="EMBL" id="MEK0188920.1"/>
    </source>
</evidence>
<keyword evidence="4" id="KW-0862">Zinc</keyword>
<evidence type="ECO:0000256" key="1">
    <source>
        <dbReference type="ARBA" id="ARBA00008761"/>
    </source>
</evidence>
<keyword evidence="2" id="KW-0815">Transposition</keyword>
<evidence type="ECO:0000259" key="9">
    <source>
        <dbReference type="Pfam" id="PF12323"/>
    </source>
</evidence>
<feature type="domain" description="Cas12f1-like TNB" evidence="8">
    <location>
        <begin position="345"/>
        <end position="409"/>
    </location>
</feature>
<dbReference type="Proteomes" id="UP001384579">
    <property type="component" value="Unassembled WGS sequence"/>
</dbReference>
<feature type="domain" description="Transposase putative helix-turn-helix" evidence="9">
    <location>
        <begin position="42"/>
        <end position="84"/>
    </location>
</feature>
<dbReference type="NCBIfam" id="NF040570">
    <property type="entry name" value="guided_TnpB"/>
    <property type="match status" value="1"/>
</dbReference>
<accession>A0ABU8YX44</accession>
<dbReference type="EMBL" id="JBBLXS010000830">
    <property type="protein sequence ID" value="MEK0188920.1"/>
    <property type="molecule type" value="Genomic_DNA"/>
</dbReference>
<dbReference type="InterPro" id="IPR021027">
    <property type="entry name" value="Transposase_put_HTH"/>
</dbReference>
<evidence type="ECO:0000259" key="8">
    <source>
        <dbReference type="Pfam" id="PF07282"/>
    </source>
</evidence>
<evidence type="ECO:0000256" key="6">
    <source>
        <dbReference type="ARBA" id="ARBA00023172"/>
    </source>
</evidence>
<keyword evidence="3" id="KW-0479">Metal-binding</keyword>
<comment type="similarity">
    <text evidence="1">In the C-terminal section; belongs to the transposase 35 family.</text>
</comment>
<dbReference type="RefSeq" id="WP_340542303.1">
    <property type="nucleotide sequence ID" value="NZ_JBBLXS010000830.1"/>
</dbReference>
<evidence type="ECO:0000259" key="7">
    <source>
        <dbReference type="Pfam" id="PF01385"/>
    </source>
</evidence>
<dbReference type="Pfam" id="PF01385">
    <property type="entry name" value="OrfB_IS605"/>
    <property type="match status" value="1"/>
</dbReference>
<keyword evidence="11" id="KW-1185">Reference proteome</keyword>
<name>A0ABU8YX44_9CYAN</name>
<organism evidence="10 11">
    <name type="scientific">Microcoleus anatoxicus PTRS2</name>
    <dbReference type="NCBI Taxonomy" id="2705321"/>
    <lineage>
        <taxon>Bacteria</taxon>
        <taxon>Bacillati</taxon>
        <taxon>Cyanobacteriota</taxon>
        <taxon>Cyanophyceae</taxon>
        <taxon>Oscillatoriophycideae</taxon>
        <taxon>Oscillatoriales</taxon>
        <taxon>Microcoleaceae</taxon>
        <taxon>Microcoleus</taxon>
        <taxon>Microcoleus anatoxicus</taxon>
    </lineage>
</organism>
<dbReference type="InterPro" id="IPR010095">
    <property type="entry name" value="Cas12f1-like_TNB"/>
</dbReference>
<feature type="domain" description="Probable transposase IS891/IS1136/IS1341" evidence="7">
    <location>
        <begin position="229"/>
        <end position="333"/>
    </location>
</feature>
<comment type="caution">
    <text evidence="10">The sequence shown here is derived from an EMBL/GenBank/DDBJ whole genome shotgun (WGS) entry which is preliminary data.</text>
</comment>
<feature type="non-terminal residue" evidence="10">
    <location>
        <position position="1"/>
    </location>
</feature>
<gene>
    <name evidence="10" type="ORF">WMG39_29335</name>
</gene>
<dbReference type="Pfam" id="PF12323">
    <property type="entry name" value="HTH_OrfB_IS605"/>
    <property type="match status" value="1"/>
</dbReference>
<reference evidence="10 11" key="1">
    <citation type="journal article" date="2020" name="Harmful Algae">
        <title>Molecular and morphological characterization of a novel dihydroanatoxin-a producing Microcoleus species (cyanobacteria) from the Russian River, California, USA.</title>
        <authorList>
            <person name="Conklin K.Y."/>
            <person name="Stancheva R."/>
            <person name="Otten T.G."/>
            <person name="Fadness R."/>
            <person name="Boyer G.L."/>
            <person name="Read B."/>
            <person name="Zhang X."/>
            <person name="Sheath R.G."/>
        </authorList>
    </citation>
    <scope>NUCLEOTIDE SEQUENCE [LARGE SCALE GENOMIC DNA]</scope>
    <source>
        <strain evidence="10 11">PTRS2</strain>
    </source>
</reference>
<protein>
    <submittedName>
        <fullName evidence="10">Transposase</fullName>
    </submittedName>
</protein>
<evidence type="ECO:0000256" key="3">
    <source>
        <dbReference type="ARBA" id="ARBA00022723"/>
    </source>
</evidence>
<evidence type="ECO:0000256" key="2">
    <source>
        <dbReference type="ARBA" id="ARBA00022578"/>
    </source>
</evidence>